<accession>E3CZR5</accession>
<dbReference type="Proteomes" id="UP000005096">
    <property type="component" value="Chromosome"/>
</dbReference>
<dbReference type="PANTHER" id="PTHR32089:SF112">
    <property type="entry name" value="LYSOZYME-LIKE PROTEIN-RELATED"/>
    <property type="match status" value="1"/>
</dbReference>
<keyword evidence="7 9" id="KW-0807">Transducer</keyword>
<keyword evidence="15" id="KW-1185">Reference proteome</keyword>
<comment type="subcellular location">
    <subcellularLocation>
        <location evidence="1">Cell membrane</location>
        <topology evidence="1">Multi-pass membrane protein</topology>
    </subcellularLocation>
</comment>
<evidence type="ECO:0000256" key="11">
    <source>
        <dbReference type="SAM" id="Phobius"/>
    </source>
</evidence>
<feature type="transmembrane region" description="Helical" evidence="11">
    <location>
        <begin position="293"/>
        <end position="315"/>
    </location>
</feature>
<gene>
    <name evidence="14" type="ORF">Apau_2290</name>
</gene>
<dbReference type="PANTHER" id="PTHR32089">
    <property type="entry name" value="METHYL-ACCEPTING CHEMOTAXIS PROTEIN MCPB"/>
    <property type="match status" value="1"/>
</dbReference>
<protein>
    <submittedName>
        <fullName evidence="14">Methyl-accepting chemotaxis sensory transducer with Cache sensor</fullName>
    </submittedName>
</protein>
<evidence type="ECO:0000256" key="5">
    <source>
        <dbReference type="ARBA" id="ARBA00022989"/>
    </source>
</evidence>
<feature type="coiled-coil region" evidence="10">
    <location>
        <begin position="535"/>
        <end position="597"/>
    </location>
</feature>
<evidence type="ECO:0000256" key="6">
    <source>
        <dbReference type="ARBA" id="ARBA00023136"/>
    </source>
</evidence>
<evidence type="ECO:0000256" key="4">
    <source>
        <dbReference type="ARBA" id="ARBA00022692"/>
    </source>
</evidence>
<dbReference type="PROSITE" id="PS50885">
    <property type="entry name" value="HAMP"/>
    <property type="match status" value="1"/>
</dbReference>
<keyword evidence="3" id="KW-0145">Chemotaxis</keyword>
<dbReference type="CDD" id="cd12912">
    <property type="entry name" value="PDC2_MCP_like"/>
    <property type="match status" value="1"/>
</dbReference>
<keyword evidence="4 11" id="KW-0812">Transmembrane</keyword>
<keyword evidence="10" id="KW-0175">Coiled coil</keyword>
<dbReference type="Gene3D" id="3.30.450.20">
    <property type="entry name" value="PAS domain"/>
    <property type="match status" value="1"/>
</dbReference>
<sequence>MTIKAKLGLLGAGLACLLALMAGTVYLQGRNVLSRQADTVGLATAENGAREMDQYFGKLEAVVRCAREGALELLEARGAVGDDDLEPLMTRLYQANKDLGVICVYMGLERDGSFADGTGWKEPGDYDARRRSWYREAVEAGRPILTEPYVDGESKTLVVSLATPVRTEKGALLGVAAIDVNLETLSRLVTGQRLLGGGYGFLVGPKGVVLAHPRKELVLKENVLRPSKVIPEALAQGVGRRMVARETGFGDYEALGEGRRVFFAPSAYGPVLALVLPQSLLAGLVNSLALRQLLAGGVTLGVMLVLLALLGRSILRPVEAISRSLKRLGDLDLTRSDVLDRWGRDASEVGAMAGSLGRFHEAMRDILVQIREDVRCSADWAESLSGLSQESLASMEEARASVDRVAALSDAHGEIFRNTREKTEEMEQAALAAAAAAGTGSEEAARTVELSEDVEGQMDHVVQEVLRIGGQAGASAERIREVADSVSSISGFVSTIQGIADQTNLLALNAAIEAARAGEAGRGFAVVAEEVRKLAEESSRAAREVEVRIATLQAKTRGSLESSQESEQALEGTLARAREAQERLGQAMGRIRRLDQVMGELASASQEQALASGELSSAVREAERTTREVGEALGAIRSSSETTSGAAEQVAEVSGRLAQGTNRLRGLLARVALEEGPPGLAERAGEAGAA</sequence>
<dbReference type="SMART" id="SM00283">
    <property type="entry name" value="MA"/>
    <property type="match status" value="1"/>
</dbReference>
<evidence type="ECO:0000256" key="1">
    <source>
        <dbReference type="ARBA" id="ARBA00004651"/>
    </source>
</evidence>
<dbReference type="RefSeq" id="WP_006301942.1">
    <property type="nucleotide sequence ID" value="NZ_CM001022.1"/>
</dbReference>
<dbReference type="InterPro" id="IPR033479">
    <property type="entry name" value="dCache_1"/>
</dbReference>
<dbReference type="STRING" id="584708.Apau_2290"/>
<evidence type="ECO:0000256" key="9">
    <source>
        <dbReference type="PROSITE-ProRule" id="PRU00284"/>
    </source>
</evidence>
<evidence type="ECO:0000256" key="3">
    <source>
        <dbReference type="ARBA" id="ARBA00022500"/>
    </source>
</evidence>
<evidence type="ECO:0000259" key="13">
    <source>
        <dbReference type="PROSITE" id="PS50885"/>
    </source>
</evidence>
<dbReference type="GO" id="GO:0006935">
    <property type="term" value="P:chemotaxis"/>
    <property type="evidence" value="ECO:0007669"/>
    <property type="project" value="UniProtKB-KW"/>
</dbReference>
<comment type="similarity">
    <text evidence="8">Belongs to the methyl-accepting chemotaxis (MCP) protein family.</text>
</comment>
<dbReference type="GO" id="GO:0005886">
    <property type="term" value="C:plasma membrane"/>
    <property type="evidence" value="ECO:0007669"/>
    <property type="project" value="UniProtKB-SubCell"/>
</dbReference>
<organism evidence="14 15">
    <name type="scientific">Aminomonas paucivorans DSM 12260</name>
    <dbReference type="NCBI Taxonomy" id="584708"/>
    <lineage>
        <taxon>Bacteria</taxon>
        <taxon>Thermotogati</taxon>
        <taxon>Synergistota</taxon>
        <taxon>Synergistia</taxon>
        <taxon>Synergistales</taxon>
        <taxon>Synergistaceae</taxon>
        <taxon>Aminomonas</taxon>
    </lineage>
</organism>
<dbReference type="PaxDb" id="584708-Apau_2290"/>
<feature type="transmembrane region" description="Helical" evidence="11">
    <location>
        <begin position="267"/>
        <end position="286"/>
    </location>
</feature>
<feature type="domain" description="HAMP" evidence="13">
    <location>
        <begin position="312"/>
        <end position="368"/>
    </location>
</feature>
<feature type="domain" description="Methyl-accepting transducer" evidence="12">
    <location>
        <begin position="387"/>
        <end position="623"/>
    </location>
</feature>
<dbReference type="PROSITE" id="PS50111">
    <property type="entry name" value="CHEMOTAXIS_TRANSDUC_2"/>
    <property type="match status" value="1"/>
</dbReference>
<dbReference type="InterPro" id="IPR004089">
    <property type="entry name" value="MCPsignal_dom"/>
</dbReference>
<evidence type="ECO:0000313" key="15">
    <source>
        <dbReference type="Proteomes" id="UP000005096"/>
    </source>
</evidence>
<reference evidence="14 15" key="1">
    <citation type="journal article" date="2010" name="Stand. Genomic Sci.">
        <title>Non-contiguous finished genome sequence of Aminomonas paucivorans type strain (GLU-3).</title>
        <authorList>
            <person name="Pitluck S."/>
            <person name="Yasawong M."/>
            <person name="Held B."/>
            <person name="Lapidus A."/>
            <person name="Nolan M."/>
            <person name="Copeland A."/>
            <person name="Lucas S."/>
            <person name="Del Rio T.G."/>
            <person name="Tice H."/>
            <person name="Cheng J.F."/>
            <person name="Chertkov O."/>
            <person name="Goodwin L."/>
            <person name="Tapia R."/>
            <person name="Han C."/>
            <person name="Liolios K."/>
            <person name="Ivanova N."/>
            <person name="Mavromatis K."/>
            <person name="Ovchinnikova G."/>
            <person name="Pati A."/>
            <person name="Chen A."/>
            <person name="Palaniappan K."/>
            <person name="Land M."/>
            <person name="Hauser L."/>
            <person name="Chang Y.J."/>
            <person name="Jeffries C.D."/>
            <person name="Pukall R."/>
            <person name="Spring S."/>
            <person name="Rohde M."/>
            <person name="Sikorski J."/>
            <person name="Goker M."/>
            <person name="Woyke T."/>
            <person name="Bristow J."/>
            <person name="Eisen J.A."/>
            <person name="Markowitz V."/>
            <person name="Hugenholtz P."/>
            <person name="Kyrpides N.C."/>
            <person name="Klenk H.P."/>
        </authorList>
    </citation>
    <scope>NUCLEOTIDE SEQUENCE [LARGE SCALE GENOMIC DNA]</scope>
    <source>
        <strain evidence="14 15">DSM 12260</strain>
    </source>
</reference>
<dbReference type="eggNOG" id="COG0840">
    <property type="taxonomic scope" value="Bacteria"/>
</dbReference>
<dbReference type="CDD" id="cd12913">
    <property type="entry name" value="PDC1_MCP_like"/>
    <property type="match status" value="1"/>
</dbReference>
<dbReference type="Gene3D" id="1.10.287.950">
    <property type="entry name" value="Methyl-accepting chemotaxis protein"/>
    <property type="match status" value="1"/>
</dbReference>
<dbReference type="GO" id="GO:0007165">
    <property type="term" value="P:signal transduction"/>
    <property type="evidence" value="ECO:0007669"/>
    <property type="project" value="UniProtKB-KW"/>
</dbReference>
<proteinExistence type="inferred from homology"/>
<keyword evidence="2" id="KW-1003">Cell membrane</keyword>
<dbReference type="InterPro" id="IPR003660">
    <property type="entry name" value="HAMP_dom"/>
</dbReference>
<dbReference type="SUPFAM" id="SSF58104">
    <property type="entry name" value="Methyl-accepting chemotaxis protein (MCP) signaling domain"/>
    <property type="match status" value="1"/>
</dbReference>
<keyword evidence="6 11" id="KW-0472">Membrane</keyword>
<dbReference type="SMART" id="SM00304">
    <property type="entry name" value="HAMP"/>
    <property type="match status" value="1"/>
</dbReference>
<dbReference type="Pfam" id="PF00015">
    <property type="entry name" value="MCPsignal"/>
    <property type="match status" value="1"/>
</dbReference>
<evidence type="ECO:0000256" key="2">
    <source>
        <dbReference type="ARBA" id="ARBA00022475"/>
    </source>
</evidence>
<dbReference type="HOGENOM" id="CLU_000445_107_19_0"/>
<evidence type="ECO:0000313" key="14">
    <source>
        <dbReference type="EMBL" id="EFQ24697.1"/>
    </source>
</evidence>
<keyword evidence="5 11" id="KW-1133">Transmembrane helix</keyword>
<dbReference type="InterPro" id="IPR029151">
    <property type="entry name" value="Sensor-like_sf"/>
</dbReference>
<evidence type="ECO:0000256" key="7">
    <source>
        <dbReference type="ARBA" id="ARBA00023224"/>
    </source>
</evidence>
<dbReference type="AlphaFoldDB" id="E3CZR5"/>
<dbReference type="Pfam" id="PF02743">
    <property type="entry name" value="dCache_1"/>
    <property type="match status" value="1"/>
</dbReference>
<evidence type="ECO:0000256" key="8">
    <source>
        <dbReference type="ARBA" id="ARBA00029447"/>
    </source>
</evidence>
<name>E3CZR5_9BACT</name>
<evidence type="ECO:0000259" key="12">
    <source>
        <dbReference type="PROSITE" id="PS50111"/>
    </source>
</evidence>
<evidence type="ECO:0000256" key="10">
    <source>
        <dbReference type="SAM" id="Coils"/>
    </source>
</evidence>
<dbReference type="EMBL" id="CM001022">
    <property type="protein sequence ID" value="EFQ24697.1"/>
    <property type="molecule type" value="Genomic_DNA"/>
</dbReference>
<dbReference type="SUPFAM" id="SSF103190">
    <property type="entry name" value="Sensory domain-like"/>
    <property type="match status" value="1"/>
</dbReference>